<dbReference type="SUPFAM" id="SSF46689">
    <property type="entry name" value="Homeodomain-like"/>
    <property type="match status" value="1"/>
</dbReference>
<dbReference type="EMBL" id="JACSPQ010000001">
    <property type="protein sequence ID" value="MBD8000639.1"/>
    <property type="molecule type" value="Genomic_DNA"/>
</dbReference>
<dbReference type="PANTHER" id="PTHR30328:SF54">
    <property type="entry name" value="HTH-TYPE TRANSCRIPTIONAL REPRESSOR SCO4008"/>
    <property type="match status" value="1"/>
</dbReference>
<protein>
    <submittedName>
        <fullName evidence="4">TetR/AcrR family transcriptional regulator</fullName>
    </submittedName>
</protein>
<dbReference type="PANTHER" id="PTHR30328">
    <property type="entry name" value="TRANSCRIPTIONAL REPRESSOR"/>
    <property type="match status" value="1"/>
</dbReference>
<dbReference type="Gene3D" id="1.10.10.60">
    <property type="entry name" value="Homeodomain-like"/>
    <property type="match status" value="1"/>
</dbReference>
<dbReference type="InterPro" id="IPR036271">
    <property type="entry name" value="Tet_transcr_reg_TetR-rel_C_sf"/>
</dbReference>
<organism evidence="4 5">
    <name type="scientific">Phocaeicola faecium</name>
    <dbReference type="NCBI Taxonomy" id="2762213"/>
    <lineage>
        <taxon>Bacteria</taxon>
        <taxon>Pseudomonadati</taxon>
        <taxon>Bacteroidota</taxon>
        <taxon>Bacteroidia</taxon>
        <taxon>Bacteroidales</taxon>
        <taxon>Bacteroidaceae</taxon>
        <taxon>Phocaeicola</taxon>
    </lineage>
</organism>
<gene>
    <name evidence="4" type="ORF">H9626_00130</name>
</gene>
<reference evidence="4 5" key="1">
    <citation type="submission" date="2020-08" db="EMBL/GenBank/DDBJ databases">
        <title>A Genomic Blueprint of the Chicken Gut Microbiome.</title>
        <authorList>
            <person name="Gilroy R."/>
            <person name="Ravi A."/>
            <person name="Getino M."/>
            <person name="Pursley I."/>
            <person name="Horton D.L."/>
            <person name="Alikhan N.-F."/>
            <person name="Baker D."/>
            <person name="Gharbi K."/>
            <person name="Hall N."/>
            <person name="Watson M."/>
            <person name="Adriaenssens E.M."/>
            <person name="Foster-Nyarko E."/>
            <person name="Jarju S."/>
            <person name="Secka A."/>
            <person name="Antonio M."/>
            <person name="Oren A."/>
            <person name="Chaudhuri R."/>
            <person name="La Ragione R.M."/>
            <person name="Hildebrand F."/>
            <person name="Pallen M.J."/>
        </authorList>
    </citation>
    <scope>NUCLEOTIDE SEQUENCE [LARGE SCALE GENOMIC DNA]</scope>
    <source>
        <strain evidence="4 5">Sa1YUN3</strain>
    </source>
</reference>
<evidence type="ECO:0000256" key="1">
    <source>
        <dbReference type="ARBA" id="ARBA00023125"/>
    </source>
</evidence>
<dbReference type="Gene3D" id="1.10.357.10">
    <property type="entry name" value="Tetracycline Repressor, domain 2"/>
    <property type="match status" value="1"/>
</dbReference>
<feature type="domain" description="HTH tetR-type" evidence="3">
    <location>
        <begin position="11"/>
        <end position="71"/>
    </location>
</feature>
<proteinExistence type="predicted"/>
<dbReference type="PRINTS" id="PR00455">
    <property type="entry name" value="HTHTETR"/>
</dbReference>
<dbReference type="Proteomes" id="UP000616346">
    <property type="component" value="Unassembled WGS sequence"/>
</dbReference>
<evidence type="ECO:0000256" key="2">
    <source>
        <dbReference type="PROSITE-ProRule" id="PRU00335"/>
    </source>
</evidence>
<dbReference type="RefSeq" id="WP_178255549.1">
    <property type="nucleotide sequence ID" value="NZ_JACSPQ010000001.1"/>
</dbReference>
<keyword evidence="1 2" id="KW-0238">DNA-binding</keyword>
<dbReference type="InterPro" id="IPR050109">
    <property type="entry name" value="HTH-type_TetR-like_transc_reg"/>
</dbReference>
<feature type="DNA-binding region" description="H-T-H motif" evidence="2">
    <location>
        <begin position="34"/>
        <end position="53"/>
    </location>
</feature>
<sequence>MAVKRNKQDKEELRERIVGAATLAFTKSGVRNVRMDDIAVSLSISKRTLYELFRDKEQLLLEVMKCYWQEMSNYMAEVISRTENVLEIIFAFYMRKVDELCAINPAFLRDLRKYPLVLDFLVEKQKLSDEVAFRYFQKGMEQGIFRDDINFRIINEAMLMSMDLLIYSDIIEDYSLSEIYSEVTFLHIRGIATEKGMKMVDAFLEEIKKGKQPLSR</sequence>
<accession>A0ABR8V781</accession>
<keyword evidence="5" id="KW-1185">Reference proteome</keyword>
<dbReference type="PROSITE" id="PS50977">
    <property type="entry name" value="HTH_TETR_2"/>
    <property type="match status" value="1"/>
</dbReference>
<dbReference type="Pfam" id="PF00440">
    <property type="entry name" value="TetR_N"/>
    <property type="match status" value="1"/>
</dbReference>
<comment type="caution">
    <text evidence="4">The sequence shown here is derived from an EMBL/GenBank/DDBJ whole genome shotgun (WGS) entry which is preliminary data.</text>
</comment>
<dbReference type="InterPro" id="IPR001647">
    <property type="entry name" value="HTH_TetR"/>
</dbReference>
<dbReference type="InterPro" id="IPR009057">
    <property type="entry name" value="Homeodomain-like_sf"/>
</dbReference>
<evidence type="ECO:0000313" key="5">
    <source>
        <dbReference type="Proteomes" id="UP000616346"/>
    </source>
</evidence>
<evidence type="ECO:0000313" key="4">
    <source>
        <dbReference type="EMBL" id="MBD8000639.1"/>
    </source>
</evidence>
<dbReference type="SUPFAM" id="SSF48498">
    <property type="entry name" value="Tetracyclin repressor-like, C-terminal domain"/>
    <property type="match status" value="1"/>
</dbReference>
<evidence type="ECO:0000259" key="3">
    <source>
        <dbReference type="PROSITE" id="PS50977"/>
    </source>
</evidence>
<name>A0ABR8V781_9BACT</name>